<protein>
    <recommendedName>
        <fullName evidence="5">Cytoplasmic protein</fullName>
    </recommendedName>
</protein>
<dbReference type="RefSeq" id="WP_072441299.1">
    <property type="nucleotide sequence ID" value="NZ_FONC01000014.1"/>
</dbReference>
<dbReference type="Proteomes" id="UP000199173">
    <property type="component" value="Unassembled WGS sequence"/>
</dbReference>
<dbReference type="EMBL" id="FPAV01000019">
    <property type="protein sequence ID" value="SFU16467.1"/>
    <property type="molecule type" value="Genomic_DNA"/>
</dbReference>
<name>A0AAX2EZF4_9ENTR</name>
<evidence type="ECO:0008006" key="5">
    <source>
        <dbReference type="Google" id="ProtNLM"/>
    </source>
</evidence>
<dbReference type="AlphaFoldDB" id="A0AAX2EZF4"/>
<dbReference type="Proteomes" id="UP000198760">
    <property type="component" value="Unassembled WGS sequence"/>
</dbReference>
<keyword evidence="3" id="KW-1185">Reference proteome</keyword>
<comment type="caution">
    <text evidence="1">The sequence shown here is derived from an EMBL/GenBank/DDBJ whole genome shotgun (WGS) entry which is preliminary data.</text>
</comment>
<reference evidence="3 4" key="1">
    <citation type="submission" date="2016-10" db="EMBL/GenBank/DDBJ databases">
        <authorList>
            <person name="Varghese N."/>
            <person name="Submissions S."/>
        </authorList>
    </citation>
    <scope>NUCLEOTIDE SEQUENCE [LARGE SCALE GENOMIC DNA]</scope>
    <source>
        <strain evidence="2 3">NFIX06</strain>
        <strain evidence="1 4">NFIX08</strain>
    </source>
</reference>
<accession>A0AAX2EZF4</accession>
<evidence type="ECO:0000313" key="1">
    <source>
        <dbReference type="EMBL" id="SFR26108.1"/>
    </source>
</evidence>
<evidence type="ECO:0000313" key="2">
    <source>
        <dbReference type="EMBL" id="SFU16467.1"/>
    </source>
</evidence>
<organism evidence="1 4">
    <name type="scientific">Kosakonia radicincitans</name>
    <dbReference type="NCBI Taxonomy" id="283686"/>
    <lineage>
        <taxon>Bacteria</taxon>
        <taxon>Pseudomonadati</taxon>
        <taxon>Pseudomonadota</taxon>
        <taxon>Gammaproteobacteria</taxon>
        <taxon>Enterobacterales</taxon>
        <taxon>Enterobacteriaceae</taxon>
        <taxon>Kosakonia</taxon>
    </lineage>
</organism>
<proteinExistence type="predicted"/>
<gene>
    <name evidence="2" type="ORF">SAMN03159428_04874</name>
    <name evidence="1" type="ORF">SAMN03159514_04861</name>
</gene>
<dbReference type="EMBL" id="FOYJ01000016">
    <property type="protein sequence ID" value="SFR26108.1"/>
    <property type="molecule type" value="Genomic_DNA"/>
</dbReference>
<evidence type="ECO:0000313" key="3">
    <source>
        <dbReference type="Proteomes" id="UP000198760"/>
    </source>
</evidence>
<sequence>MNTWLVSFQVQDGSVSYEHSVLLQGTDLALAEAACGCMGTTWWRGAHLVDAEGCYWTYQQGSVWLSIITLLSDTETETLSGLKFLDMWYVTGTPDAPEVRDAQDNRWQDYRD</sequence>
<evidence type="ECO:0000313" key="4">
    <source>
        <dbReference type="Proteomes" id="UP000199173"/>
    </source>
</evidence>